<organism evidence="1 2">
    <name type="scientific">Entamoeba invadens IP1</name>
    <dbReference type="NCBI Taxonomy" id="370355"/>
    <lineage>
        <taxon>Eukaryota</taxon>
        <taxon>Amoebozoa</taxon>
        <taxon>Evosea</taxon>
        <taxon>Archamoebae</taxon>
        <taxon>Mastigamoebida</taxon>
        <taxon>Entamoebidae</taxon>
        <taxon>Entamoeba</taxon>
    </lineage>
</organism>
<dbReference type="EMBL" id="KB206460">
    <property type="protein sequence ID" value="ELP91549.1"/>
    <property type="molecule type" value="Genomic_DNA"/>
</dbReference>
<feature type="non-terminal residue" evidence="1">
    <location>
        <position position="1"/>
    </location>
</feature>
<dbReference type="SUPFAM" id="SSF52058">
    <property type="entry name" value="L domain-like"/>
    <property type="match status" value="1"/>
</dbReference>
<dbReference type="KEGG" id="eiv:EIN_459230"/>
<sequence>MYITLDAFNFQIVVKYFYFEDDFINSILICKKFTCILDRFQYNPISVTSNRLFPYMETQHLYTEKDVELPDMQKYVVWYTANYHDIKNRLNDSKYVYKNIQITKNVDDPNPNIEEFNVILQNKSINQYDIEYIDTFKLKHFSFPSHVTEILGPWFDRDVLHFESVSLCEGIKSIPQNCFNNCKELKTIDLPSTITSIGGGAFSGCGIEHFTSPIELDVIQSDTFKYCSQLREVVISDNVVIIGCSAFEKCYSLTKVVLSKKLLIIKNGAFDNCRNLEHIEIPKSVYIVECNAFSDCRKLKELVFSENCDVGFNTCFNCVSITKLVLPTLKGKLIGEVSKQEENIISKFYNKYDIHKYIDILFNNECETLDVGNVVSYNYHLFENTCVIFNINKVTTITSNYFTNFRQLKEISIGPNATLESGCLEMCSSLTKLVLPNNNMKITYVPTSYETKLLDKFGYTYEKVIFDFWQ</sequence>
<keyword evidence="2" id="KW-1185">Reference proteome</keyword>
<dbReference type="Proteomes" id="UP000014680">
    <property type="component" value="Unassembled WGS sequence"/>
</dbReference>
<dbReference type="PANTHER" id="PTHR45661:SF3">
    <property type="entry name" value="IG-LIKE DOMAIN-CONTAINING PROTEIN"/>
    <property type="match status" value="1"/>
</dbReference>
<dbReference type="GeneID" id="14890527"/>
<dbReference type="PANTHER" id="PTHR45661">
    <property type="entry name" value="SURFACE ANTIGEN"/>
    <property type="match status" value="1"/>
</dbReference>
<dbReference type="RefSeq" id="XP_004258320.1">
    <property type="nucleotide sequence ID" value="XM_004258272.1"/>
</dbReference>
<feature type="non-terminal residue" evidence="1">
    <location>
        <position position="470"/>
    </location>
</feature>
<evidence type="ECO:0000313" key="2">
    <source>
        <dbReference type="Proteomes" id="UP000014680"/>
    </source>
</evidence>
<dbReference type="VEuPathDB" id="AmoebaDB:EIN_459230"/>
<dbReference type="AlphaFoldDB" id="A0A0A1UCZ3"/>
<dbReference type="Pfam" id="PF13306">
    <property type="entry name" value="LRR_5"/>
    <property type="match status" value="2"/>
</dbReference>
<gene>
    <name evidence="1" type="ORF">EIN_459230</name>
</gene>
<dbReference type="Gene3D" id="3.40.50.12480">
    <property type="match status" value="1"/>
</dbReference>
<protein>
    <submittedName>
        <fullName evidence="1">Leucine rich repeat containing protein BspA family protein</fullName>
    </submittedName>
</protein>
<evidence type="ECO:0000313" key="1">
    <source>
        <dbReference type="EMBL" id="ELP91549.1"/>
    </source>
</evidence>
<dbReference type="InterPro" id="IPR032675">
    <property type="entry name" value="LRR_dom_sf"/>
</dbReference>
<reference evidence="1 2" key="1">
    <citation type="submission" date="2012-10" db="EMBL/GenBank/DDBJ databases">
        <authorList>
            <person name="Zafar N."/>
            <person name="Inman J."/>
            <person name="Hall N."/>
            <person name="Lorenzi H."/>
            <person name="Caler E."/>
        </authorList>
    </citation>
    <scope>NUCLEOTIDE SEQUENCE [LARGE SCALE GENOMIC DNA]</scope>
    <source>
        <strain evidence="1 2">IP1</strain>
    </source>
</reference>
<proteinExistence type="predicted"/>
<dbReference type="InterPro" id="IPR053139">
    <property type="entry name" value="Surface_bspA-like"/>
</dbReference>
<dbReference type="OrthoDB" id="25233at2759"/>
<dbReference type="Gene3D" id="3.80.10.10">
    <property type="entry name" value="Ribonuclease Inhibitor"/>
    <property type="match status" value="2"/>
</dbReference>
<accession>A0A0A1UCZ3</accession>
<name>A0A0A1UCZ3_ENTIV</name>
<dbReference type="InterPro" id="IPR026906">
    <property type="entry name" value="LRR_5"/>
</dbReference>